<dbReference type="InParanoid" id="A0A251T9M6"/>
<name>A0A251T9M6_HELAN</name>
<dbReference type="Gramene" id="mRNA:HanXRQr2_Chr11g0473291">
    <property type="protein sequence ID" value="CDS:HanXRQr2_Chr11g0473291.1"/>
    <property type="gene ID" value="HanXRQr2_Chr11g0473291"/>
</dbReference>
<reference evidence="1" key="3">
    <citation type="submission" date="2020-06" db="EMBL/GenBank/DDBJ databases">
        <title>Helianthus annuus Genome sequencing and assembly Release 2.</title>
        <authorList>
            <person name="Gouzy J."/>
            <person name="Langlade N."/>
            <person name="Munos S."/>
        </authorList>
    </citation>
    <scope>NUCLEOTIDE SEQUENCE</scope>
    <source>
        <tissue evidence="1">Leaves</tissue>
    </source>
</reference>
<organism evidence="2 3">
    <name type="scientific">Helianthus annuus</name>
    <name type="common">Common sunflower</name>
    <dbReference type="NCBI Taxonomy" id="4232"/>
    <lineage>
        <taxon>Eukaryota</taxon>
        <taxon>Viridiplantae</taxon>
        <taxon>Streptophyta</taxon>
        <taxon>Embryophyta</taxon>
        <taxon>Tracheophyta</taxon>
        <taxon>Spermatophyta</taxon>
        <taxon>Magnoliopsida</taxon>
        <taxon>eudicotyledons</taxon>
        <taxon>Gunneridae</taxon>
        <taxon>Pentapetalae</taxon>
        <taxon>asterids</taxon>
        <taxon>campanulids</taxon>
        <taxon>Asterales</taxon>
        <taxon>Asteraceae</taxon>
        <taxon>Asteroideae</taxon>
        <taxon>Heliantheae alliance</taxon>
        <taxon>Heliantheae</taxon>
        <taxon>Helianthus</taxon>
    </lineage>
</organism>
<evidence type="ECO:0000313" key="2">
    <source>
        <dbReference type="EMBL" id="OTG07236.1"/>
    </source>
</evidence>
<proteinExistence type="predicted"/>
<sequence length="50" mass="5694">MVSLFTNRTKHSDSFTTRRTSIFRTISSQASASDLNMPFTIESMCFIKIS</sequence>
<evidence type="ECO:0000313" key="1">
    <source>
        <dbReference type="EMBL" id="KAF5780564.1"/>
    </source>
</evidence>
<accession>A0A251T9M6</accession>
<reference evidence="1 3" key="1">
    <citation type="journal article" date="2017" name="Nature">
        <title>The sunflower genome provides insights into oil metabolism, flowering and Asterid evolution.</title>
        <authorList>
            <person name="Badouin H."/>
            <person name="Gouzy J."/>
            <person name="Grassa C.J."/>
            <person name="Murat F."/>
            <person name="Staton S.E."/>
            <person name="Cottret L."/>
            <person name="Lelandais-Briere C."/>
            <person name="Owens G.L."/>
            <person name="Carrere S."/>
            <person name="Mayjonade B."/>
            <person name="Legrand L."/>
            <person name="Gill N."/>
            <person name="Kane N.C."/>
            <person name="Bowers J.E."/>
            <person name="Hubner S."/>
            <person name="Bellec A."/>
            <person name="Berard A."/>
            <person name="Berges H."/>
            <person name="Blanchet N."/>
            <person name="Boniface M.C."/>
            <person name="Brunel D."/>
            <person name="Catrice O."/>
            <person name="Chaidir N."/>
            <person name="Claudel C."/>
            <person name="Donnadieu C."/>
            <person name="Faraut T."/>
            <person name="Fievet G."/>
            <person name="Helmstetter N."/>
            <person name="King M."/>
            <person name="Knapp S.J."/>
            <person name="Lai Z."/>
            <person name="Le Paslier M.C."/>
            <person name="Lippi Y."/>
            <person name="Lorenzon L."/>
            <person name="Mandel J.R."/>
            <person name="Marage G."/>
            <person name="Marchand G."/>
            <person name="Marquand E."/>
            <person name="Bret-Mestries E."/>
            <person name="Morien E."/>
            <person name="Nambeesan S."/>
            <person name="Nguyen T."/>
            <person name="Pegot-Espagnet P."/>
            <person name="Pouilly N."/>
            <person name="Raftis F."/>
            <person name="Sallet E."/>
            <person name="Schiex T."/>
            <person name="Thomas J."/>
            <person name="Vandecasteele C."/>
            <person name="Vares D."/>
            <person name="Vear F."/>
            <person name="Vautrin S."/>
            <person name="Crespi M."/>
            <person name="Mangin B."/>
            <person name="Burke J.M."/>
            <person name="Salse J."/>
            <person name="Munos S."/>
            <person name="Vincourt P."/>
            <person name="Rieseberg L.H."/>
            <person name="Langlade N.B."/>
        </authorList>
    </citation>
    <scope>NUCLEOTIDE SEQUENCE [LARGE SCALE GENOMIC DNA]</scope>
    <source>
        <strain evidence="3">cv. SF193</strain>
        <tissue evidence="1">Leaves</tissue>
    </source>
</reference>
<gene>
    <name evidence="2" type="ORF">HannXRQ_Chr11g0328111</name>
    <name evidence="1" type="ORF">HanXRQr2_Chr11g0473291</name>
</gene>
<reference evidence="2" key="2">
    <citation type="submission" date="2017-02" db="EMBL/GenBank/DDBJ databases">
        <title>Sunflower complete genome.</title>
        <authorList>
            <person name="Langlade N."/>
            <person name="Munos S."/>
        </authorList>
    </citation>
    <scope>NUCLEOTIDE SEQUENCE [LARGE SCALE GENOMIC DNA]</scope>
    <source>
        <tissue evidence="2">Leaves</tissue>
    </source>
</reference>
<evidence type="ECO:0000313" key="3">
    <source>
        <dbReference type="Proteomes" id="UP000215914"/>
    </source>
</evidence>
<dbReference type="EMBL" id="MNCJ02000326">
    <property type="protein sequence ID" value="KAF5780564.1"/>
    <property type="molecule type" value="Genomic_DNA"/>
</dbReference>
<dbReference type="Proteomes" id="UP000215914">
    <property type="component" value="Chromosome 11"/>
</dbReference>
<protein>
    <submittedName>
        <fullName evidence="2">Uncharacterized protein</fullName>
    </submittedName>
</protein>
<dbReference type="EMBL" id="CM007900">
    <property type="protein sequence ID" value="OTG07236.1"/>
    <property type="molecule type" value="Genomic_DNA"/>
</dbReference>
<dbReference type="AlphaFoldDB" id="A0A251T9M6"/>
<keyword evidence="3" id="KW-1185">Reference proteome</keyword>